<dbReference type="Pfam" id="PF18004">
    <property type="entry name" value="RPN2_C"/>
    <property type="match status" value="1"/>
</dbReference>
<evidence type="ECO:0000313" key="6">
    <source>
        <dbReference type="Proteomes" id="UP001634394"/>
    </source>
</evidence>
<accession>A0ABD3UDK2</accession>
<gene>
    <name evidence="5" type="ORF">ACJMK2_018487</name>
</gene>
<proteinExistence type="predicted"/>
<dbReference type="AlphaFoldDB" id="A0ABD3UDK2"/>
<organism evidence="5 6">
    <name type="scientific">Sinanodonta woodiana</name>
    <name type="common">Chinese pond mussel</name>
    <name type="synonym">Anodonta woodiana</name>
    <dbReference type="NCBI Taxonomy" id="1069815"/>
    <lineage>
        <taxon>Eukaryota</taxon>
        <taxon>Metazoa</taxon>
        <taxon>Spiralia</taxon>
        <taxon>Lophotrochozoa</taxon>
        <taxon>Mollusca</taxon>
        <taxon>Bivalvia</taxon>
        <taxon>Autobranchia</taxon>
        <taxon>Heteroconchia</taxon>
        <taxon>Palaeoheterodonta</taxon>
        <taxon>Unionida</taxon>
        <taxon>Unionoidea</taxon>
        <taxon>Unionidae</taxon>
        <taxon>Unioninae</taxon>
        <taxon>Sinanodonta</taxon>
    </lineage>
</organism>
<dbReference type="EMBL" id="JBJQND010000016">
    <property type="protein sequence ID" value="KAL3847584.1"/>
    <property type="molecule type" value="Genomic_DNA"/>
</dbReference>
<feature type="region of interest" description="Disordered" evidence="3">
    <location>
        <begin position="223"/>
        <end position="294"/>
    </location>
</feature>
<evidence type="ECO:0000256" key="1">
    <source>
        <dbReference type="ARBA" id="ARBA00022737"/>
    </source>
</evidence>
<evidence type="ECO:0000256" key="3">
    <source>
        <dbReference type="SAM" id="MobiDB-lite"/>
    </source>
</evidence>
<dbReference type="Proteomes" id="UP001634394">
    <property type="component" value="Unassembled WGS sequence"/>
</dbReference>
<comment type="caution">
    <text evidence="5">The sequence shown here is derived from an EMBL/GenBank/DDBJ whole genome shotgun (WGS) entry which is preliminary data.</text>
</comment>
<feature type="compositionally biased region" description="Acidic residues" evidence="3">
    <location>
        <begin position="350"/>
        <end position="366"/>
    </location>
</feature>
<dbReference type="FunFam" id="1.25.10.10:FF:001584">
    <property type="entry name" value="Uncharacterized protein"/>
    <property type="match status" value="1"/>
</dbReference>
<sequence>MDLAIDSAEIMHRFRTPEQCPSVVSLLSESYNPHVRFGAAMALGIACAGTGLKDAITLLEPMTNDPVNYVRQGALIASSLILIQQNEVTCPKVTHFRQLYSKVINDKHDDIMAKFGAILAQGILDAGGRNVTVSLQSRTGHTNMEGVVGMLVFCQFWFWYPLTHFLSLAFTPTCLIGLNNDLKMPKLEFRSGAKPSTYAYPPNLEEKKDKTKEKVQTAVLSITAKQKKKEADKKEKEEKMEVDVKADDVTEKEDAKKKKKEKKTEESKSMDIVKEEKSEEAKEPEPNFQMLANPARVMRSQLKVLAMPEGSRYVPMKDISNGGLIMLRDVKPDEKEEIVEPVVAGGPKIEEEEEPEPPEPFEWTED</sequence>
<keyword evidence="2" id="KW-0647">Proteasome</keyword>
<feature type="domain" description="26S proteasome regulatory subunit RPN2 C-terminal" evidence="4">
    <location>
        <begin position="173"/>
        <end position="339"/>
    </location>
</feature>
<dbReference type="SUPFAM" id="SSF48371">
    <property type="entry name" value="ARM repeat"/>
    <property type="match status" value="1"/>
</dbReference>
<evidence type="ECO:0000313" key="5">
    <source>
        <dbReference type="EMBL" id="KAL3847584.1"/>
    </source>
</evidence>
<dbReference type="InterPro" id="IPR016024">
    <property type="entry name" value="ARM-type_fold"/>
</dbReference>
<dbReference type="GO" id="GO:0000502">
    <property type="term" value="C:proteasome complex"/>
    <property type="evidence" value="ECO:0007669"/>
    <property type="project" value="UniProtKB-KW"/>
</dbReference>
<keyword evidence="6" id="KW-1185">Reference proteome</keyword>
<dbReference type="PANTHER" id="PTHR10943">
    <property type="entry name" value="26S PROTEASOME NON-ATPASE REGULATORY SUBUNIT"/>
    <property type="match status" value="1"/>
</dbReference>
<protein>
    <recommendedName>
        <fullName evidence="4">26S proteasome regulatory subunit RPN2 C-terminal domain-containing protein</fullName>
    </recommendedName>
</protein>
<feature type="compositionally biased region" description="Basic and acidic residues" evidence="3">
    <location>
        <begin position="229"/>
        <end position="285"/>
    </location>
</feature>
<feature type="region of interest" description="Disordered" evidence="3">
    <location>
        <begin position="336"/>
        <end position="366"/>
    </location>
</feature>
<evidence type="ECO:0000259" key="4">
    <source>
        <dbReference type="Pfam" id="PF18004"/>
    </source>
</evidence>
<dbReference type="InterPro" id="IPR040623">
    <property type="entry name" value="RPN2_C"/>
</dbReference>
<reference evidence="5 6" key="1">
    <citation type="submission" date="2024-11" db="EMBL/GenBank/DDBJ databases">
        <title>Chromosome-level genome assembly of the freshwater bivalve Anodonta woodiana.</title>
        <authorList>
            <person name="Chen X."/>
        </authorList>
    </citation>
    <scope>NUCLEOTIDE SEQUENCE [LARGE SCALE GENOMIC DNA]</scope>
    <source>
        <strain evidence="5">MN2024</strain>
        <tissue evidence="5">Gills</tissue>
    </source>
</reference>
<dbReference type="PANTHER" id="PTHR10943:SF2">
    <property type="entry name" value="26S PROTEASOME NON-ATPASE REGULATORY SUBUNIT 1"/>
    <property type="match status" value="1"/>
</dbReference>
<dbReference type="Pfam" id="PF13646">
    <property type="entry name" value="HEAT_2"/>
    <property type="match status" value="1"/>
</dbReference>
<dbReference type="Gene3D" id="1.25.10.10">
    <property type="entry name" value="Leucine-rich Repeat Variant"/>
    <property type="match status" value="1"/>
</dbReference>
<name>A0ABD3UDK2_SINWO</name>
<dbReference type="InterPro" id="IPR011989">
    <property type="entry name" value="ARM-like"/>
</dbReference>
<keyword evidence="1" id="KW-0677">Repeat</keyword>
<evidence type="ECO:0000256" key="2">
    <source>
        <dbReference type="ARBA" id="ARBA00022942"/>
    </source>
</evidence>